<keyword evidence="3" id="KW-1185">Reference proteome</keyword>
<name>A0A1V6US91_9EURO</name>
<evidence type="ECO:0000313" key="2">
    <source>
        <dbReference type="EMBL" id="OQE41119.1"/>
    </source>
</evidence>
<feature type="signal peptide" evidence="1">
    <location>
        <begin position="1"/>
        <end position="25"/>
    </location>
</feature>
<dbReference type="Gene3D" id="3.80.10.10">
    <property type="entry name" value="Ribonuclease Inhibitor"/>
    <property type="match status" value="1"/>
</dbReference>
<dbReference type="SUPFAM" id="SSF52058">
    <property type="entry name" value="L domain-like"/>
    <property type="match status" value="2"/>
</dbReference>
<dbReference type="InterPro" id="IPR032675">
    <property type="entry name" value="LRR_dom_sf"/>
</dbReference>
<gene>
    <name evidence="2" type="ORF">PENCOP_c005G01966</name>
</gene>
<proteinExistence type="predicted"/>
<dbReference type="EMBL" id="MDDG01000005">
    <property type="protein sequence ID" value="OQE41119.1"/>
    <property type="molecule type" value="Genomic_DNA"/>
</dbReference>
<organism evidence="2 3">
    <name type="scientific">Penicillium coprophilum</name>
    <dbReference type="NCBI Taxonomy" id="36646"/>
    <lineage>
        <taxon>Eukaryota</taxon>
        <taxon>Fungi</taxon>
        <taxon>Dikarya</taxon>
        <taxon>Ascomycota</taxon>
        <taxon>Pezizomycotina</taxon>
        <taxon>Eurotiomycetes</taxon>
        <taxon>Eurotiomycetidae</taxon>
        <taxon>Eurotiales</taxon>
        <taxon>Aspergillaceae</taxon>
        <taxon>Penicillium</taxon>
    </lineage>
</organism>
<protein>
    <submittedName>
        <fullName evidence="2">Uncharacterized protein</fullName>
    </submittedName>
</protein>
<feature type="chain" id="PRO_5012167031" evidence="1">
    <location>
        <begin position="26"/>
        <end position="449"/>
    </location>
</feature>
<dbReference type="Proteomes" id="UP000191500">
    <property type="component" value="Unassembled WGS sequence"/>
</dbReference>
<evidence type="ECO:0000313" key="3">
    <source>
        <dbReference type="Proteomes" id="UP000191500"/>
    </source>
</evidence>
<sequence>MSNILSWSRVVIAVITVLFCADVFAANCSSTWITSVAEADTLRQNCRVVLGHVGIGPFAGNDTVHINLDGIEVIAGTLGEYPYTRRDYLTQPSYTLSSSSLKRADALEFGSYDTHIVNLTLPSLTSVNDYAYIGRDASNLVYLDITSFHSARKITLESPSLHTLHHTKLRNVTTLRIGSMQIDSLDSLSDNEISLDDLYIEGPFPNIKNIPIGFTSANSIQISDNSSITLGGSSTKEMTIKQLNLDDITDLKRSAELETLEVDSMKLSGPFHIPHLKIPFDNLRQLQVLQRENNPLKSITLHPKAVNWTGGFELVLTAGVELNLSSIYGADDQGKQIQAWYWPKNISSIDIFGATVGNAFFDPFVTQQMGLDKDFPPSELSFFGVSPSVNSTNFNCTTFRELEGMGRLPSGSTKFSCSDPYLTNGAIRVHIPITLSFVSAVLGMCTWML</sequence>
<evidence type="ECO:0000256" key="1">
    <source>
        <dbReference type="SAM" id="SignalP"/>
    </source>
</evidence>
<keyword evidence="1" id="KW-0732">Signal</keyword>
<comment type="caution">
    <text evidence="2">The sequence shown here is derived from an EMBL/GenBank/DDBJ whole genome shotgun (WGS) entry which is preliminary data.</text>
</comment>
<accession>A0A1V6US91</accession>
<dbReference type="AlphaFoldDB" id="A0A1V6US91"/>
<reference evidence="3" key="1">
    <citation type="journal article" date="2017" name="Nat. Microbiol.">
        <title>Global analysis of biosynthetic gene clusters reveals vast potential of secondary metabolite production in Penicillium species.</title>
        <authorList>
            <person name="Nielsen J.C."/>
            <person name="Grijseels S."/>
            <person name="Prigent S."/>
            <person name="Ji B."/>
            <person name="Dainat J."/>
            <person name="Nielsen K.F."/>
            <person name="Frisvad J.C."/>
            <person name="Workman M."/>
            <person name="Nielsen J."/>
        </authorList>
    </citation>
    <scope>NUCLEOTIDE SEQUENCE [LARGE SCALE GENOMIC DNA]</scope>
    <source>
        <strain evidence="3">IBT 31321</strain>
    </source>
</reference>